<dbReference type="Pfam" id="PF01515">
    <property type="entry name" value="PTA_PTB"/>
    <property type="match status" value="1"/>
</dbReference>
<dbReference type="InterPro" id="IPR050500">
    <property type="entry name" value="Phos_Acetyltrans/Butyryltrans"/>
</dbReference>
<dbReference type="SUPFAM" id="SSF53659">
    <property type="entry name" value="Isocitrate/Isopropylmalate dehydrogenase-like"/>
    <property type="match status" value="1"/>
</dbReference>
<name>A0ABR4YJL9_9BACT</name>
<sequence length="301" mass="32102">MIQHLDDLVAKAKARGKRRLIVAYGQDSHTLEAVNDAVEAGIVDATLVGNPEEIEKVCKAEGIDMSRFTIVAENVDVNCVRIAVQMVSEGKGDVLMKGLVSTDKYMRGILNKEFGLVPPKGVLSHVTVMEIPAYHKLLTIGDVAVIPYPDFAQKTAIAKYIIQTAKKLEIDVPKVACIAPSEQLLPGVQSSVEATLLAKMGERGQLGTKVYIDGPLALDVAINKEAAATKKLDNPVVGDADCLVFPNIDAGNVFFKSCTKFGGAELAAMVMGAKVPCVLTSRGDSKKTKMYSIALACLSAK</sequence>
<comment type="caution">
    <text evidence="5">The sequence shown here is derived from an EMBL/GenBank/DDBJ whole genome shotgun (WGS) entry which is preliminary data.</text>
</comment>
<evidence type="ECO:0000313" key="6">
    <source>
        <dbReference type="Proteomes" id="UP000030889"/>
    </source>
</evidence>
<gene>
    <name evidence="5" type="ORF">LG35_04250</name>
</gene>
<evidence type="ECO:0000256" key="2">
    <source>
        <dbReference type="ARBA" id="ARBA00022679"/>
    </source>
</evidence>
<keyword evidence="3" id="KW-0012">Acyltransferase</keyword>
<dbReference type="EMBL" id="JRGF01000004">
    <property type="protein sequence ID" value="KHE42444.1"/>
    <property type="molecule type" value="Genomic_DNA"/>
</dbReference>
<feature type="domain" description="Phosphate acetyl/butaryl transferase" evidence="4">
    <location>
        <begin position="73"/>
        <end position="297"/>
    </location>
</feature>
<dbReference type="RefSeq" id="WP_022064358.1">
    <property type="nucleotide sequence ID" value="NZ_JRGF01000004.1"/>
</dbReference>
<evidence type="ECO:0000256" key="1">
    <source>
        <dbReference type="ARBA" id="ARBA00005656"/>
    </source>
</evidence>
<organism evidence="5 6">
    <name type="scientific">Alistipes inops</name>
    <dbReference type="NCBI Taxonomy" id="1501391"/>
    <lineage>
        <taxon>Bacteria</taxon>
        <taxon>Pseudomonadati</taxon>
        <taxon>Bacteroidota</taxon>
        <taxon>Bacteroidia</taxon>
        <taxon>Bacteroidales</taxon>
        <taxon>Rikenellaceae</taxon>
        <taxon>Alistipes</taxon>
    </lineage>
</organism>
<dbReference type="Proteomes" id="UP000030889">
    <property type="component" value="Unassembled WGS sequence"/>
</dbReference>
<keyword evidence="6" id="KW-1185">Reference proteome</keyword>
<evidence type="ECO:0000313" key="5">
    <source>
        <dbReference type="EMBL" id="KHE42444.1"/>
    </source>
</evidence>
<accession>A0ABR4YJL9</accession>
<dbReference type="Gene3D" id="3.40.718.10">
    <property type="entry name" value="Isopropylmalate Dehydrogenase"/>
    <property type="match status" value="1"/>
</dbReference>
<proteinExistence type="inferred from homology"/>
<evidence type="ECO:0000256" key="3">
    <source>
        <dbReference type="ARBA" id="ARBA00023315"/>
    </source>
</evidence>
<dbReference type="PANTHER" id="PTHR43356:SF2">
    <property type="entry name" value="PHOSPHATE ACETYLTRANSFERASE"/>
    <property type="match status" value="1"/>
</dbReference>
<reference evidence="5 6" key="1">
    <citation type="submission" date="2014-09" db="EMBL/GenBank/DDBJ databases">
        <title>Alistipes sp. 627, sp. nov., a novel member of the family Rikenellaceae isolated from human faeces.</title>
        <authorList>
            <person name="Shkoporov A.N."/>
            <person name="Chaplin A.V."/>
            <person name="Motuzova O.V."/>
            <person name="Kafarskaia L.I."/>
            <person name="Khokhlova E.V."/>
            <person name="Efimov B.A."/>
        </authorList>
    </citation>
    <scope>NUCLEOTIDE SEQUENCE [LARGE SCALE GENOMIC DNA]</scope>
    <source>
        <strain evidence="5 6">627</strain>
    </source>
</reference>
<keyword evidence="2" id="KW-0808">Transferase</keyword>
<evidence type="ECO:0000259" key="4">
    <source>
        <dbReference type="Pfam" id="PF01515"/>
    </source>
</evidence>
<dbReference type="InterPro" id="IPR002505">
    <property type="entry name" value="PTA_PTB"/>
</dbReference>
<dbReference type="PIRSF" id="PIRSF000428">
    <property type="entry name" value="P_Ac_trans"/>
    <property type="match status" value="1"/>
</dbReference>
<protein>
    <submittedName>
        <fullName evidence="5">Phosphate butyryltransferase</fullName>
    </submittedName>
</protein>
<dbReference type="InterPro" id="IPR012147">
    <property type="entry name" value="P_Ac_Bu_trans"/>
</dbReference>
<comment type="similarity">
    <text evidence="1">Belongs to the phosphate acetyltransferase and butyryltransferase family.</text>
</comment>
<dbReference type="PANTHER" id="PTHR43356">
    <property type="entry name" value="PHOSPHATE ACETYLTRANSFERASE"/>
    <property type="match status" value="1"/>
</dbReference>